<name>A0A4C1T917_EUMVA</name>
<comment type="caution">
    <text evidence="1">The sequence shown here is derived from an EMBL/GenBank/DDBJ whole genome shotgun (WGS) entry which is preliminary data.</text>
</comment>
<reference evidence="1 2" key="1">
    <citation type="journal article" date="2019" name="Commun. Biol.">
        <title>The bagworm genome reveals a unique fibroin gene that provides high tensile strength.</title>
        <authorList>
            <person name="Kono N."/>
            <person name="Nakamura H."/>
            <person name="Ohtoshi R."/>
            <person name="Tomita M."/>
            <person name="Numata K."/>
            <person name="Arakawa K."/>
        </authorList>
    </citation>
    <scope>NUCLEOTIDE SEQUENCE [LARGE SCALE GENOMIC DNA]</scope>
</reference>
<proteinExistence type="predicted"/>
<dbReference type="EMBL" id="BGZK01004620">
    <property type="protein sequence ID" value="GBP09998.1"/>
    <property type="molecule type" value="Genomic_DNA"/>
</dbReference>
<evidence type="ECO:0000313" key="1">
    <source>
        <dbReference type="EMBL" id="GBP09998.1"/>
    </source>
</evidence>
<gene>
    <name evidence="1" type="ORF">EVAR_70052_1</name>
</gene>
<sequence length="166" mass="19399">MLLVVLAEKNLYIEKLQAEEGYIEINIGKAKIVRRYNYINHTINFKELEELVKGSRILVEKMDKTEFERIAHEDLLEMETMLKMLRPHRLKRGLINAGGSLLKFVWGTMDDEDRKIIEEHQRVIDENNHRLIKGLNHQILINDAFNKSITSLKIAIEADGDFVTKN</sequence>
<dbReference type="AlphaFoldDB" id="A0A4C1T917"/>
<dbReference type="Pfam" id="PF07253">
    <property type="entry name" value="Gypsy"/>
    <property type="match status" value="1"/>
</dbReference>
<keyword evidence="2" id="KW-1185">Reference proteome</keyword>
<dbReference type="InterPro" id="IPR009882">
    <property type="entry name" value="Gypsy"/>
</dbReference>
<protein>
    <submittedName>
        <fullName evidence="1">Uncharacterized protein</fullName>
    </submittedName>
</protein>
<accession>A0A4C1T917</accession>
<evidence type="ECO:0000313" key="2">
    <source>
        <dbReference type="Proteomes" id="UP000299102"/>
    </source>
</evidence>
<dbReference type="Proteomes" id="UP000299102">
    <property type="component" value="Unassembled WGS sequence"/>
</dbReference>
<dbReference type="OrthoDB" id="7477382at2759"/>
<organism evidence="1 2">
    <name type="scientific">Eumeta variegata</name>
    <name type="common">Bagworm moth</name>
    <name type="synonym">Eumeta japonica</name>
    <dbReference type="NCBI Taxonomy" id="151549"/>
    <lineage>
        <taxon>Eukaryota</taxon>
        <taxon>Metazoa</taxon>
        <taxon>Ecdysozoa</taxon>
        <taxon>Arthropoda</taxon>
        <taxon>Hexapoda</taxon>
        <taxon>Insecta</taxon>
        <taxon>Pterygota</taxon>
        <taxon>Neoptera</taxon>
        <taxon>Endopterygota</taxon>
        <taxon>Lepidoptera</taxon>
        <taxon>Glossata</taxon>
        <taxon>Ditrysia</taxon>
        <taxon>Tineoidea</taxon>
        <taxon>Psychidae</taxon>
        <taxon>Oiketicinae</taxon>
        <taxon>Eumeta</taxon>
    </lineage>
</organism>